<feature type="compositionally biased region" description="Basic and acidic residues" evidence="1">
    <location>
        <begin position="263"/>
        <end position="296"/>
    </location>
</feature>
<accession>A0A914ZSX7</accession>
<dbReference type="Proteomes" id="UP000887569">
    <property type="component" value="Unplaced"/>
</dbReference>
<keyword evidence="2" id="KW-1185">Reference proteome</keyword>
<feature type="region of interest" description="Disordered" evidence="1">
    <location>
        <begin position="257"/>
        <end position="301"/>
    </location>
</feature>
<sequence>MERSSRRARKKINYALLAKGEGIGKEMNVANERIPTNRLSVPSSPALIDEEENETKFLNGECSMIEPRDEAQKVVSLTDEASRSSSFEEGGDTESTIVGRRKSAESRELSGECNERSLSRNLPETLLSGRSPRKRTRSVVLSRYDDYDEQLQGNGKRSDDGRSVGGCLAVARKTDRSAQWTLINSVSSTFKEFSLPREWLRRIPKSQVKTRLVGSISSSPNSKDRKSGHNVILSTRSVITDKGLKFNRSDEKVTCAPFSEENSMDHSVNKEGANEKPKDRIATAEASNNKEGEHGQVRLGRRPTRVPAALSEYDLGRHPLLPTISRNATMVKANLGDWSERLSMSSESNPRRVRRNDNSESRQFKVRGPAVNNPTGSGRRTVLVDAGIPRKKPSFAIAVAKTRATRGISADGTYRRGSEGRREHAKAGFYRQLLKSADIGRLNAKKRNTVSLKKSNKNRNAQP</sequence>
<feature type="region of interest" description="Disordered" evidence="1">
    <location>
        <begin position="342"/>
        <end position="381"/>
    </location>
</feature>
<feature type="compositionally biased region" description="Polar residues" evidence="1">
    <location>
        <begin position="449"/>
        <end position="463"/>
    </location>
</feature>
<evidence type="ECO:0000256" key="1">
    <source>
        <dbReference type="SAM" id="MobiDB-lite"/>
    </source>
</evidence>
<feature type="region of interest" description="Disordered" evidence="1">
    <location>
        <begin position="69"/>
        <end position="139"/>
    </location>
</feature>
<dbReference type="WBParaSite" id="PgB17_g046_t01">
    <property type="protein sequence ID" value="PgB17_g046_t01"/>
    <property type="gene ID" value="PgB17_g046"/>
</dbReference>
<feature type="compositionally biased region" description="Basic and acidic residues" evidence="1">
    <location>
        <begin position="102"/>
        <end position="118"/>
    </location>
</feature>
<evidence type="ECO:0000313" key="3">
    <source>
        <dbReference type="WBParaSite" id="PgB17_g046_t01"/>
    </source>
</evidence>
<organism evidence="2 3">
    <name type="scientific">Parascaris univalens</name>
    <name type="common">Nematode worm</name>
    <dbReference type="NCBI Taxonomy" id="6257"/>
    <lineage>
        <taxon>Eukaryota</taxon>
        <taxon>Metazoa</taxon>
        <taxon>Ecdysozoa</taxon>
        <taxon>Nematoda</taxon>
        <taxon>Chromadorea</taxon>
        <taxon>Rhabditida</taxon>
        <taxon>Spirurina</taxon>
        <taxon>Ascaridomorpha</taxon>
        <taxon>Ascaridoidea</taxon>
        <taxon>Ascarididae</taxon>
        <taxon>Parascaris</taxon>
    </lineage>
</organism>
<evidence type="ECO:0000313" key="2">
    <source>
        <dbReference type="Proteomes" id="UP000887569"/>
    </source>
</evidence>
<feature type="region of interest" description="Disordered" evidence="1">
    <location>
        <begin position="440"/>
        <end position="463"/>
    </location>
</feature>
<dbReference type="AlphaFoldDB" id="A0A914ZSX7"/>
<protein>
    <submittedName>
        <fullName evidence="3">Uncharacterized protein</fullName>
    </submittedName>
</protein>
<name>A0A914ZSX7_PARUN</name>
<reference evidence="3" key="1">
    <citation type="submission" date="2022-11" db="UniProtKB">
        <authorList>
            <consortium name="WormBaseParasite"/>
        </authorList>
    </citation>
    <scope>IDENTIFICATION</scope>
</reference>
<proteinExistence type="predicted"/>